<proteinExistence type="predicted"/>
<dbReference type="Pfam" id="PF15420">
    <property type="entry name" value="Abhydrolase_9_N"/>
    <property type="match status" value="1"/>
</dbReference>
<dbReference type="InterPro" id="IPR027788">
    <property type="entry name" value="Alpha/beta-hydrolase_N_dom"/>
</dbReference>
<comment type="caution">
    <text evidence="4">The sequence shown here is derived from an EMBL/GenBank/DDBJ whole genome shotgun (WGS) entry which is preliminary data.</text>
</comment>
<evidence type="ECO:0000259" key="2">
    <source>
        <dbReference type="Pfam" id="PF10081"/>
    </source>
</evidence>
<reference evidence="4" key="1">
    <citation type="submission" date="2022-06" db="EMBL/GenBank/DDBJ databases">
        <title>Novel species in genus nocardia.</title>
        <authorList>
            <person name="Li F."/>
        </authorList>
    </citation>
    <scope>NUCLEOTIDE SEQUENCE</scope>
    <source>
        <strain evidence="4">CDC141</strain>
    </source>
</reference>
<dbReference type="AlphaFoldDB" id="A0A9X2E3G7"/>
<feature type="transmembrane region" description="Helical" evidence="1">
    <location>
        <begin position="105"/>
        <end position="126"/>
    </location>
</feature>
<dbReference type="Proteomes" id="UP001139157">
    <property type="component" value="Unassembled WGS sequence"/>
</dbReference>
<sequence>MLDTAEALTTLRSRGGVAVRRGAWLVRRLENDVIDLNYVGLVVATVFFAWSVTPSLLPRDWLFQGLISGLNAAIGYGVGCVLEWLFRRWVRPRLPIRTPALVWQYAIKVTVLVLCVLAAIWMLVLSADWQRQISALMGMEGTTRAAYLRTGALSLGVGAIVVAVYRTVREIIRFLAGQLSRWVRVPPKLAPTVGAILLVVLVVTLFNGLATKAFFAAANSAFSVRNDRMAEYAVQPTKSERSGSPDSFAKWETLGSEGRWFVSHGPDAFRIGAVSGRPAREPIRVYVGLDSAKNDVTQEELAVAELERTHAFDRKVLVVVTTTGTGWVNSATADSIEYLYHGDTAIVASQYSFLPSVLSFLADRQKVAVAGKKMFDAIYASWSRKPPEARPKLLVYGESLGSQGSESAFDGLADLRTKVDGALWVGPPNSNRLWQQFVSRRDPGTREVEPIYADGLVVRFASTASDLHKPSSDWRQPRIAYLQHASDPIVWWSPNLIFSQPDWLSETRGSDVTTQMRWWPLVTFWQVAADLTNAQGVSDGHGHNYGTLVLDGWVAVLPPPDITPQQVEAIRTQVELSGAYEHTTKKQ</sequence>
<keyword evidence="1" id="KW-1133">Transmembrane helix</keyword>
<dbReference type="PIRSF" id="PIRSF007542">
    <property type="entry name" value="UCP007542"/>
    <property type="match status" value="1"/>
</dbReference>
<feature type="domain" description="Alpha/beta-hydrolase N-terminal" evidence="3">
    <location>
        <begin position="53"/>
        <end position="266"/>
    </location>
</feature>
<feature type="transmembrane region" description="Helical" evidence="1">
    <location>
        <begin position="63"/>
        <end position="85"/>
    </location>
</feature>
<keyword evidence="4" id="KW-0378">Hydrolase</keyword>
<gene>
    <name evidence="4" type="ORF">NDR86_05650</name>
</gene>
<feature type="domain" description="Alpha/beta-hydrolase catalytic" evidence="2">
    <location>
        <begin position="283"/>
        <end position="569"/>
    </location>
</feature>
<dbReference type="Pfam" id="PF10081">
    <property type="entry name" value="Abhydrolase_9"/>
    <property type="match status" value="1"/>
</dbReference>
<feature type="transmembrane region" description="Helical" evidence="1">
    <location>
        <begin position="36"/>
        <end position="57"/>
    </location>
</feature>
<keyword evidence="1" id="KW-0812">Transmembrane</keyword>
<keyword evidence="5" id="KW-1185">Reference proteome</keyword>
<evidence type="ECO:0000313" key="5">
    <source>
        <dbReference type="Proteomes" id="UP001139157"/>
    </source>
</evidence>
<dbReference type="RefSeq" id="WP_251909951.1">
    <property type="nucleotide sequence ID" value="NZ_JAMRXG010000002.1"/>
</dbReference>
<organism evidence="4 5">
    <name type="scientific">Nocardia pulmonis</name>
    <dbReference type="NCBI Taxonomy" id="2951408"/>
    <lineage>
        <taxon>Bacteria</taxon>
        <taxon>Bacillati</taxon>
        <taxon>Actinomycetota</taxon>
        <taxon>Actinomycetes</taxon>
        <taxon>Mycobacteriales</taxon>
        <taxon>Nocardiaceae</taxon>
        <taxon>Nocardia</taxon>
    </lineage>
</organism>
<dbReference type="EMBL" id="JAMRXG010000002">
    <property type="protein sequence ID" value="MCM6772956.1"/>
    <property type="molecule type" value="Genomic_DNA"/>
</dbReference>
<accession>A0A9X2E3G7</accession>
<keyword evidence="1" id="KW-0472">Membrane</keyword>
<feature type="transmembrane region" description="Helical" evidence="1">
    <location>
        <begin position="189"/>
        <end position="210"/>
    </location>
</feature>
<name>A0A9X2E3G7_9NOCA</name>
<dbReference type="GO" id="GO:0016787">
    <property type="term" value="F:hydrolase activity"/>
    <property type="evidence" value="ECO:0007669"/>
    <property type="project" value="UniProtKB-KW"/>
</dbReference>
<dbReference type="InterPro" id="IPR027787">
    <property type="entry name" value="Alpha/beta-hydrolase_catalytic"/>
</dbReference>
<dbReference type="InterPro" id="IPR012037">
    <property type="entry name" value="Alpha/beta-hydrolase_fam"/>
</dbReference>
<evidence type="ECO:0000256" key="1">
    <source>
        <dbReference type="SAM" id="Phobius"/>
    </source>
</evidence>
<evidence type="ECO:0000313" key="4">
    <source>
        <dbReference type="EMBL" id="MCM6772956.1"/>
    </source>
</evidence>
<feature type="transmembrane region" description="Helical" evidence="1">
    <location>
        <begin position="146"/>
        <end position="168"/>
    </location>
</feature>
<evidence type="ECO:0000259" key="3">
    <source>
        <dbReference type="Pfam" id="PF15420"/>
    </source>
</evidence>
<protein>
    <submittedName>
        <fullName evidence="4">Alpha/beta hydrolase</fullName>
    </submittedName>
</protein>